<dbReference type="EMBL" id="HG793130">
    <property type="protein sequence ID" value="CDK28797.1"/>
    <property type="molecule type" value="Genomic_DNA"/>
</dbReference>
<dbReference type="GO" id="GO:0006260">
    <property type="term" value="P:DNA replication"/>
    <property type="evidence" value="ECO:0007669"/>
    <property type="project" value="InterPro"/>
</dbReference>
<dbReference type="Pfam" id="PF08661">
    <property type="entry name" value="Rep_fac-A_3"/>
    <property type="match status" value="1"/>
</dbReference>
<dbReference type="GO" id="GO:0003677">
    <property type="term" value="F:DNA binding"/>
    <property type="evidence" value="ECO:0007669"/>
    <property type="project" value="InterPro"/>
</dbReference>
<dbReference type="SUPFAM" id="SSF50249">
    <property type="entry name" value="Nucleic acid-binding proteins"/>
    <property type="match status" value="1"/>
</dbReference>
<evidence type="ECO:0000256" key="2">
    <source>
        <dbReference type="ARBA" id="ARBA00009761"/>
    </source>
</evidence>
<evidence type="ECO:0008006" key="6">
    <source>
        <dbReference type="Google" id="ProtNLM"/>
    </source>
</evidence>
<dbReference type="STRING" id="1382522.W6MU06"/>
<dbReference type="InterPro" id="IPR012340">
    <property type="entry name" value="NA-bd_OB-fold"/>
</dbReference>
<comment type="similarity">
    <text evidence="2">Belongs to the replication factor A protein 3 family.</text>
</comment>
<evidence type="ECO:0000313" key="4">
    <source>
        <dbReference type="EMBL" id="CDK28797.1"/>
    </source>
</evidence>
<dbReference type="InterPro" id="IPR013970">
    <property type="entry name" value="Rfa2"/>
</dbReference>
<organism evidence="4 5">
    <name type="scientific">Kuraishia capsulata CBS 1993</name>
    <dbReference type="NCBI Taxonomy" id="1382522"/>
    <lineage>
        <taxon>Eukaryota</taxon>
        <taxon>Fungi</taxon>
        <taxon>Dikarya</taxon>
        <taxon>Ascomycota</taxon>
        <taxon>Saccharomycotina</taxon>
        <taxon>Pichiomycetes</taxon>
        <taxon>Pichiales</taxon>
        <taxon>Pichiaceae</taxon>
        <taxon>Kuraishia</taxon>
    </lineage>
</organism>
<name>W6MU06_9ASCO</name>
<dbReference type="GeneID" id="34522175"/>
<protein>
    <recommendedName>
        <fullName evidence="6">Replication factor A protein 3</fullName>
    </recommendedName>
</protein>
<evidence type="ECO:0000313" key="5">
    <source>
        <dbReference type="Proteomes" id="UP000019384"/>
    </source>
</evidence>
<comment type="subcellular location">
    <subcellularLocation>
        <location evidence="1">Nucleus</location>
    </subcellularLocation>
</comment>
<dbReference type="HOGENOM" id="CLU_141922_2_1_1"/>
<keyword evidence="5" id="KW-1185">Reference proteome</keyword>
<keyword evidence="3" id="KW-0539">Nucleus</keyword>
<dbReference type="RefSeq" id="XP_022460787.1">
    <property type="nucleotide sequence ID" value="XM_022605902.1"/>
</dbReference>
<reference evidence="4" key="2">
    <citation type="submission" date="2014-02" db="EMBL/GenBank/DDBJ databases">
        <title>Complete DNA sequence of /Kuraishia capsulata/ illustrates novel genomic features among budding yeasts (/Saccharomycotina/).</title>
        <authorList>
            <person name="Morales L."/>
            <person name="Noel B."/>
            <person name="Porcel B."/>
            <person name="Marcet-Houben M."/>
            <person name="Hullo M-F."/>
            <person name="Sacerdot C."/>
            <person name="Tekaia F."/>
            <person name="Leh-Louis V."/>
            <person name="Despons L."/>
            <person name="Khanna V."/>
            <person name="Aury J-M."/>
            <person name="Barbe V."/>
            <person name="Couloux A."/>
            <person name="Labadie K."/>
            <person name="Pelletier E."/>
            <person name="Souciet J-L."/>
            <person name="Boekhout T."/>
            <person name="Gabaldon T."/>
            <person name="Wincker P."/>
            <person name="Dujon B."/>
        </authorList>
    </citation>
    <scope>NUCLEOTIDE SEQUENCE</scope>
    <source>
        <strain evidence="4">CBS 1993</strain>
    </source>
</reference>
<dbReference type="Proteomes" id="UP000019384">
    <property type="component" value="Unassembled WGS sequence"/>
</dbReference>
<dbReference type="OrthoDB" id="188186at2759"/>
<dbReference type="GO" id="GO:0031981">
    <property type="term" value="C:nuclear lumen"/>
    <property type="evidence" value="ECO:0007669"/>
    <property type="project" value="UniProtKB-ARBA"/>
</dbReference>
<dbReference type="Gene3D" id="2.40.50.140">
    <property type="entry name" value="Nucleic acid-binding proteins"/>
    <property type="match status" value="1"/>
</dbReference>
<dbReference type="AlphaFoldDB" id="W6MU06"/>
<accession>W6MU06</accession>
<reference evidence="4" key="1">
    <citation type="submission" date="2013-12" db="EMBL/GenBank/DDBJ databases">
        <authorList>
            <person name="Genoscope - CEA"/>
        </authorList>
    </citation>
    <scope>NUCLEOTIDE SEQUENCE</scope>
    <source>
        <strain evidence="4">CBS 1993</strain>
    </source>
</reference>
<dbReference type="GO" id="GO:0006281">
    <property type="term" value="P:DNA repair"/>
    <property type="evidence" value="ECO:0007669"/>
    <property type="project" value="InterPro"/>
</dbReference>
<dbReference type="GO" id="GO:0006310">
    <property type="term" value="P:DNA recombination"/>
    <property type="evidence" value="ECO:0007669"/>
    <property type="project" value="InterPro"/>
</dbReference>
<evidence type="ECO:0000256" key="1">
    <source>
        <dbReference type="ARBA" id="ARBA00004123"/>
    </source>
</evidence>
<evidence type="ECO:0000256" key="3">
    <source>
        <dbReference type="ARBA" id="ARBA00023242"/>
    </source>
</evidence>
<proteinExistence type="inferred from homology"/>
<sequence length="109" mass="11808">MECARVDATLLNAYQGKTVRIIGKVVEVRSSSQGVLFAEGPIQFEVSSGDSTLPPILQDHYYEAVGQVGSSNDLRIFTLVDFGEDLSEKALGVLVKQSQNLPELFGGFD</sequence>
<gene>
    <name evidence="4" type="ORF">KUCA_T00004782001</name>
</gene>